<gene>
    <name evidence="1" type="ORF">SEPMUDRAFT_140329</name>
</gene>
<dbReference type="Proteomes" id="UP000016931">
    <property type="component" value="Unassembled WGS sequence"/>
</dbReference>
<dbReference type="InterPro" id="IPR007497">
    <property type="entry name" value="SIMPL/DUF541"/>
</dbReference>
<dbReference type="OMA" id="CRKLAVW"/>
<protein>
    <recommendedName>
        <fullName evidence="3">SIMPL domain-containing protein</fullName>
    </recommendedName>
</protein>
<dbReference type="RefSeq" id="XP_016762714.1">
    <property type="nucleotide sequence ID" value="XM_016902933.1"/>
</dbReference>
<dbReference type="EMBL" id="KB456262">
    <property type="protein sequence ID" value="EMF14593.1"/>
    <property type="molecule type" value="Genomic_DNA"/>
</dbReference>
<reference evidence="1 2" key="1">
    <citation type="journal article" date="2012" name="PLoS Pathog.">
        <title>Diverse lifestyles and strategies of plant pathogenesis encoded in the genomes of eighteen Dothideomycetes fungi.</title>
        <authorList>
            <person name="Ohm R.A."/>
            <person name="Feau N."/>
            <person name="Henrissat B."/>
            <person name="Schoch C.L."/>
            <person name="Horwitz B.A."/>
            <person name="Barry K.W."/>
            <person name="Condon B.J."/>
            <person name="Copeland A.C."/>
            <person name="Dhillon B."/>
            <person name="Glaser F."/>
            <person name="Hesse C.N."/>
            <person name="Kosti I."/>
            <person name="LaButti K."/>
            <person name="Lindquist E.A."/>
            <person name="Lucas S."/>
            <person name="Salamov A.A."/>
            <person name="Bradshaw R.E."/>
            <person name="Ciuffetti L."/>
            <person name="Hamelin R.C."/>
            <person name="Kema G.H.J."/>
            <person name="Lawrence C."/>
            <person name="Scott J.A."/>
            <person name="Spatafora J.W."/>
            <person name="Turgeon B.G."/>
            <person name="de Wit P.J.G.M."/>
            <person name="Zhong S."/>
            <person name="Goodwin S.B."/>
            <person name="Grigoriev I.V."/>
        </authorList>
    </citation>
    <scope>NUCLEOTIDE SEQUENCE [LARGE SCALE GENOMIC DNA]</scope>
    <source>
        <strain evidence="1 2">SO2202</strain>
    </source>
</reference>
<dbReference type="OrthoDB" id="3335918at2759"/>
<dbReference type="eggNOG" id="ENOG502SGSU">
    <property type="taxonomic scope" value="Eukaryota"/>
</dbReference>
<dbReference type="HOGENOM" id="CLU_075628_3_0_1"/>
<name>M3CLC2_SPHMS</name>
<evidence type="ECO:0000313" key="2">
    <source>
        <dbReference type="Proteomes" id="UP000016931"/>
    </source>
</evidence>
<dbReference type="AlphaFoldDB" id="M3CLC2"/>
<keyword evidence="2" id="KW-1185">Reference proteome</keyword>
<dbReference type="Gene3D" id="3.30.110.170">
    <property type="entry name" value="Protein of unknown function (DUF541), domain 1"/>
    <property type="match status" value="1"/>
</dbReference>
<accession>M3CLC2</accession>
<dbReference type="Gene3D" id="3.30.70.2970">
    <property type="entry name" value="Protein of unknown function (DUF541), domain 2"/>
    <property type="match status" value="1"/>
</dbReference>
<evidence type="ECO:0008006" key="3">
    <source>
        <dbReference type="Google" id="ProtNLM"/>
    </source>
</evidence>
<proteinExistence type="predicted"/>
<sequence>MPSTPFQLIVTGKAEVAHLAELAIINVSVSSSGINEASVSDKVITTAKHIESLLGPLSPQDDTAKAKKAAPIAHWSKTSLSSTSHGLYHHQDPDQPPIRQYNVAISFDISFRDFQALRSFGTKLSSISHVEVQNISWILTDATLKSFETELREKAAQDALEKACDYCDVLAYKANVRPVELQEATVSRSMQQAKIGIGNGEYARTEGLRFDAQKVKMAIEVTVKFEADYDV</sequence>
<dbReference type="GeneID" id="27900070"/>
<evidence type="ECO:0000313" key="1">
    <source>
        <dbReference type="EMBL" id="EMF14593.1"/>
    </source>
</evidence>
<organism evidence="1 2">
    <name type="scientific">Sphaerulina musiva (strain SO2202)</name>
    <name type="common">Poplar stem canker fungus</name>
    <name type="synonym">Septoria musiva</name>
    <dbReference type="NCBI Taxonomy" id="692275"/>
    <lineage>
        <taxon>Eukaryota</taxon>
        <taxon>Fungi</taxon>
        <taxon>Dikarya</taxon>
        <taxon>Ascomycota</taxon>
        <taxon>Pezizomycotina</taxon>
        <taxon>Dothideomycetes</taxon>
        <taxon>Dothideomycetidae</taxon>
        <taxon>Mycosphaerellales</taxon>
        <taxon>Mycosphaerellaceae</taxon>
        <taxon>Sphaerulina</taxon>
    </lineage>
</organism>
<dbReference type="Pfam" id="PF04402">
    <property type="entry name" value="SIMPL"/>
    <property type="match status" value="1"/>
</dbReference>